<feature type="region of interest" description="Disordered" evidence="1">
    <location>
        <begin position="130"/>
        <end position="186"/>
    </location>
</feature>
<keyword evidence="3" id="KW-1185">Reference proteome</keyword>
<reference evidence="2 3" key="1">
    <citation type="submission" date="2019-05" db="EMBL/GenBank/DDBJ databases">
        <title>Another draft genome of Portunus trituberculatus and its Hox gene families provides insights of decapod evolution.</title>
        <authorList>
            <person name="Jeong J.-H."/>
            <person name="Song I."/>
            <person name="Kim S."/>
            <person name="Choi T."/>
            <person name="Kim D."/>
            <person name="Ryu S."/>
            <person name="Kim W."/>
        </authorList>
    </citation>
    <scope>NUCLEOTIDE SEQUENCE [LARGE SCALE GENOMIC DNA]</scope>
    <source>
        <tissue evidence="2">Muscle</tissue>
    </source>
</reference>
<evidence type="ECO:0000313" key="2">
    <source>
        <dbReference type="EMBL" id="MPC61787.1"/>
    </source>
</evidence>
<accession>A0A5B7GX95</accession>
<feature type="compositionally biased region" description="Pro residues" evidence="1">
    <location>
        <begin position="162"/>
        <end position="178"/>
    </location>
</feature>
<dbReference type="EMBL" id="VSRR010018921">
    <property type="protein sequence ID" value="MPC61787.1"/>
    <property type="molecule type" value="Genomic_DNA"/>
</dbReference>
<feature type="compositionally biased region" description="Low complexity" evidence="1">
    <location>
        <begin position="134"/>
        <end position="144"/>
    </location>
</feature>
<dbReference type="Proteomes" id="UP000324222">
    <property type="component" value="Unassembled WGS sequence"/>
</dbReference>
<organism evidence="2 3">
    <name type="scientific">Portunus trituberculatus</name>
    <name type="common">Swimming crab</name>
    <name type="synonym">Neptunus trituberculatus</name>
    <dbReference type="NCBI Taxonomy" id="210409"/>
    <lineage>
        <taxon>Eukaryota</taxon>
        <taxon>Metazoa</taxon>
        <taxon>Ecdysozoa</taxon>
        <taxon>Arthropoda</taxon>
        <taxon>Crustacea</taxon>
        <taxon>Multicrustacea</taxon>
        <taxon>Malacostraca</taxon>
        <taxon>Eumalacostraca</taxon>
        <taxon>Eucarida</taxon>
        <taxon>Decapoda</taxon>
        <taxon>Pleocyemata</taxon>
        <taxon>Brachyura</taxon>
        <taxon>Eubrachyura</taxon>
        <taxon>Portunoidea</taxon>
        <taxon>Portunidae</taxon>
        <taxon>Portuninae</taxon>
        <taxon>Portunus</taxon>
    </lineage>
</organism>
<protein>
    <submittedName>
        <fullName evidence="2">Uncharacterized protein</fullName>
    </submittedName>
</protein>
<gene>
    <name evidence="2" type="ORF">E2C01_055863</name>
</gene>
<name>A0A5B7GX95_PORTR</name>
<evidence type="ECO:0000256" key="1">
    <source>
        <dbReference type="SAM" id="MobiDB-lite"/>
    </source>
</evidence>
<proteinExistence type="predicted"/>
<feature type="compositionally biased region" description="Low complexity" evidence="1">
    <location>
        <begin position="257"/>
        <end position="268"/>
    </location>
</feature>
<sequence length="310" mass="33169">MVRHKLTSLLPQPVRLQLATAPQALSMEIYAALVDSFSVPACLCGINAAAPTDQPCPSTDPLEFHVLQQKEEVGAEARRDLPLAPVSRSTEARLASVEASLPRLEAIPARSPALIDVEVSFYHRRFGDGARNCRLPQPRTPRNLQRLRRRSLSVPQAAVTRPRPPGEWAPSLPPPRPQPTGGLASVPPIYLRASAYRAPIPPSVGCPTAGASHSCRPPSRLQPTRGCALYPPPAPRQPAPASSLPLPTGRPHLGTFTPASSDSTAPSSPQHPERLSPCQRPLVCVRYNCYGGPFPGGFPGRGECGSGNRH</sequence>
<evidence type="ECO:0000313" key="3">
    <source>
        <dbReference type="Proteomes" id="UP000324222"/>
    </source>
</evidence>
<dbReference type="AlphaFoldDB" id="A0A5B7GX95"/>
<feature type="region of interest" description="Disordered" evidence="1">
    <location>
        <begin position="207"/>
        <end position="276"/>
    </location>
</feature>
<comment type="caution">
    <text evidence="2">The sequence shown here is derived from an EMBL/GenBank/DDBJ whole genome shotgun (WGS) entry which is preliminary data.</text>
</comment>